<evidence type="ECO:0000256" key="2">
    <source>
        <dbReference type="SAM" id="MobiDB-lite"/>
    </source>
</evidence>
<dbReference type="EMBL" id="JAGEUA010000005">
    <property type="protein sequence ID" value="KAL0977768.1"/>
    <property type="molecule type" value="Genomic_DNA"/>
</dbReference>
<feature type="region of interest" description="Disordered" evidence="2">
    <location>
        <begin position="136"/>
        <end position="165"/>
    </location>
</feature>
<comment type="caution">
    <text evidence="4">The sequence shown here is derived from an EMBL/GenBank/DDBJ whole genome shotgun (WGS) entry which is preliminary data.</text>
</comment>
<keyword evidence="1" id="KW-0479">Metal-binding</keyword>
<dbReference type="SMART" id="SM00355">
    <property type="entry name" value="ZnF_C2H2"/>
    <property type="match status" value="1"/>
</dbReference>
<proteinExistence type="predicted"/>
<name>A0ABD0WRL7_UMBPY</name>
<gene>
    <name evidence="4" type="ORF">UPYG_G00160960</name>
</gene>
<protein>
    <recommendedName>
        <fullName evidence="3">C2H2-type domain-containing protein</fullName>
    </recommendedName>
</protein>
<sequence length="165" mass="18777">MEPIDLERDEPPNSLSGYAKGEIMTLEISDVSPDLLVLQVKENNLPENIHGNLDVEMEADVHEDADDEEDVHGFANVELQFFPCDACEASFTSEPELEQHFRSSHSICDVLSERGRPKTKSVETESVTNVHTCMTCGKSKKKTKKKKTKKKKMKKNMRKKKKKKK</sequence>
<keyword evidence="1" id="KW-0863">Zinc-finger</keyword>
<dbReference type="PROSITE" id="PS00028">
    <property type="entry name" value="ZINC_FINGER_C2H2_1"/>
    <property type="match status" value="1"/>
</dbReference>
<keyword evidence="1" id="KW-0862">Zinc</keyword>
<feature type="compositionally biased region" description="Basic residues" evidence="2">
    <location>
        <begin position="138"/>
        <end position="165"/>
    </location>
</feature>
<dbReference type="PROSITE" id="PS50157">
    <property type="entry name" value="ZINC_FINGER_C2H2_2"/>
    <property type="match status" value="1"/>
</dbReference>
<dbReference type="Proteomes" id="UP001557470">
    <property type="component" value="Unassembled WGS sequence"/>
</dbReference>
<keyword evidence="5" id="KW-1185">Reference proteome</keyword>
<reference evidence="4 5" key="1">
    <citation type="submission" date="2024-06" db="EMBL/GenBank/DDBJ databases">
        <authorList>
            <person name="Pan Q."/>
            <person name="Wen M."/>
            <person name="Jouanno E."/>
            <person name="Zahm M."/>
            <person name="Klopp C."/>
            <person name="Cabau C."/>
            <person name="Louis A."/>
            <person name="Berthelot C."/>
            <person name="Parey E."/>
            <person name="Roest Crollius H."/>
            <person name="Montfort J."/>
            <person name="Robinson-Rechavi M."/>
            <person name="Bouchez O."/>
            <person name="Lampietro C."/>
            <person name="Lopez Roques C."/>
            <person name="Donnadieu C."/>
            <person name="Postlethwait J."/>
            <person name="Bobe J."/>
            <person name="Verreycken H."/>
            <person name="Guiguen Y."/>
        </authorList>
    </citation>
    <scope>NUCLEOTIDE SEQUENCE [LARGE SCALE GENOMIC DNA]</scope>
    <source>
        <strain evidence="4">Up_M1</strain>
        <tissue evidence="4">Testis</tissue>
    </source>
</reference>
<feature type="domain" description="C2H2-type" evidence="3">
    <location>
        <begin position="82"/>
        <end position="106"/>
    </location>
</feature>
<evidence type="ECO:0000259" key="3">
    <source>
        <dbReference type="PROSITE" id="PS50157"/>
    </source>
</evidence>
<dbReference type="InterPro" id="IPR013087">
    <property type="entry name" value="Znf_C2H2_type"/>
</dbReference>
<dbReference type="AlphaFoldDB" id="A0ABD0WRL7"/>
<evidence type="ECO:0000313" key="4">
    <source>
        <dbReference type="EMBL" id="KAL0977768.1"/>
    </source>
</evidence>
<evidence type="ECO:0000313" key="5">
    <source>
        <dbReference type="Proteomes" id="UP001557470"/>
    </source>
</evidence>
<dbReference type="GO" id="GO:0008270">
    <property type="term" value="F:zinc ion binding"/>
    <property type="evidence" value="ECO:0007669"/>
    <property type="project" value="UniProtKB-KW"/>
</dbReference>
<organism evidence="4 5">
    <name type="scientific">Umbra pygmaea</name>
    <name type="common">Eastern mudminnow</name>
    <dbReference type="NCBI Taxonomy" id="75934"/>
    <lineage>
        <taxon>Eukaryota</taxon>
        <taxon>Metazoa</taxon>
        <taxon>Chordata</taxon>
        <taxon>Craniata</taxon>
        <taxon>Vertebrata</taxon>
        <taxon>Euteleostomi</taxon>
        <taxon>Actinopterygii</taxon>
        <taxon>Neopterygii</taxon>
        <taxon>Teleostei</taxon>
        <taxon>Protacanthopterygii</taxon>
        <taxon>Esociformes</taxon>
        <taxon>Umbridae</taxon>
        <taxon>Umbra</taxon>
    </lineage>
</organism>
<accession>A0ABD0WRL7</accession>
<evidence type="ECO:0000256" key="1">
    <source>
        <dbReference type="PROSITE-ProRule" id="PRU00042"/>
    </source>
</evidence>